<dbReference type="GO" id="GO:0000156">
    <property type="term" value="F:phosphorelay response regulator activity"/>
    <property type="evidence" value="ECO:0007669"/>
    <property type="project" value="TreeGrafter"/>
</dbReference>
<dbReference type="InterPro" id="IPR036388">
    <property type="entry name" value="WH-like_DNA-bd_sf"/>
</dbReference>
<dbReference type="InterPro" id="IPR011006">
    <property type="entry name" value="CheY-like_superfamily"/>
</dbReference>
<dbReference type="CDD" id="cd00383">
    <property type="entry name" value="trans_reg_C"/>
    <property type="match status" value="1"/>
</dbReference>
<keyword evidence="9" id="KW-1185">Reference proteome</keyword>
<dbReference type="OrthoDB" id="8395155at2"/>
<evidence type="ECO:0000256" key="4">
    <source>
        <dbReference type="PROSITE-ProRule" id="PRU00169"/>
    </source>
</evidence>
<dbReference type="InterPro" id="IPR039420">
    <property type="entry name" value="WalR-like"/>
</dbReference>
<feature type="DNA-binding region" description="OmpR/PhoB-type" evidence="5">
    <location>
        <begin position="129"/>
        <end position="227"/>
    </location>
</feature>
<geneLocation type="plasmid" evidence="8 9">
    <name>NT26_p1</name>
</geneLocation>
<dbReference type="InterPro" id="IPR001789">
    <property type="entry name" value="Sig_transdc_resp-reg_receiver"/>
</dbReference>
<name>L0NLQ8_9HYPH</name>
<dbReference type="PROSITE" id="PS51755">
    <property type="entry name" value="OMPR_PHOB"/>
    <property type="match status" value="1"/>
</dbReference>
<feature type="domain" description="OmpR/PhoB-type" evidence="7">
    <location>
        <begin position="129"/>
        <end position="227"/>
    </location>
</feature>
<evidence type="ECO:0000313" key="8">
    <source>
        <dbReference type="EMBL" id="CCF22043.1"/>
    </source>
</evidence>
<dbReference type="SUPFAM" id="SSF46894">
    <property type="entry name" value="C-terminal effector domain of the bipartite response regulators"/>
    <property type="match status" value="1"/>
</dbReference>
<dbReference type="GO" id="GO:0005829">
    <property type="term" value="C:cytosol"/>
    <property type="evidence" value="ECO:0007669"/>
    <property type="project" value="TreeGrafter"/>
</dbReference>
<sequence length="233" mass="26249">MSARILILQDNEILLLAMQQALESEGFTITHVGDGRTLTERLERSLPDLLILDAHAPGTNGIDLCRSLRLTPATSKLPVLMIVSEGATHDRIASLSAGADDCMMKPISPIELAIRARNILRRLNPRLLHHVLAVGDLTLDRDTRRVHRREQEVRLGPKEFRLLEFLMESPGKVWTRPALKACIWGEHANVDERTVDLHVTRLRKSISLGKPDKLIRTVRGKGYSLEENSKSRR</sequence>
<organism evidence="8 9">
    <name type="scientific">Pseudorhizobium banfieldiae</name>
    <dbReference type="NCBI Taxonomy" id="1125847"/>
    <lineage>
        <taxon>Bacteria</taxon>
        <taxon>Pseudomonadati</taxon>
        <taxon>Pseudomonadota</taxon>
        <taxon>Alphaproteobacteria</taxon>
        <taxon>Hyphomicrobiales</taxon>
        <taxon>Rhizobiaceae</taxon>
        <taxon>Rhizobium/Agrobacterium group</taxon>
        <taxon>Pseudorhizobium</taxon>
    </lineage>
</organism>
<dbReference type="PANTHER" id="PTHR48111:SF40">
    <property type="entry name" value="PHOSPHATE REGULON TRANSCRIPTIONAL REGULATORY PROTEIN PHOB"/>
    <property type="match status" value="1"/>
</dbReference>
<protein>
    <submittedName>
        <fullName evidence="8">PhoB2b Phosphate regulon transcriptional regulatory protein</fullName>
    </submittedName>
</protein>
<gene>
    <name evidence="8" type="primary">phoB2b</name>
    <name evidence="8" type="ORF">NT26_p10018</name>
</gene>
<evidence type="ECO:0000256" key="3">
    <source>
        <dbReference type="ARBA" id="ARBA00023125"/>
    </source>
</evidence>
<evidence type="ECO:0000256" key="5">
    <source>
        <dbReference type="PROSITE-ProRule" id="PRU01091"/>
    </source>
</evidence>
<keyword evidence="1 4" id="KW-0597">Phosphoprotein</keyword>
<proteinExistence type="predicted"/>
<dbReference type="InterPro" id="IPR001867">
    <property type="entry name" value="OmpR/PhoB-type_DNA-bd"/>
</dbReference>
<evidence type="ECO:0000259" key="7">
    <source>
        <dbReference type="PROSITE" id="PS51755"/>
    </source>
</evidence>
<dbReference type="GO" id="GO:0006355">
    <property type="term" value="P:regulation of DNA-templated transcription"/>
    <property type="evidence" value="ECO:0007669"/>
    <property type="project" value="InterPro"/>
</dbReference>
<feature type="modified residue" description="4-aspartylphosphate" evidence="4">
    <location>
        <position position="53"/>
    </location>
</feature>
<dbReference type="Gene3D" id="3.40.50.2300">
    <property type="match status" value="1"/>
</dbReference>
<feature type="domain" description="Response regulatory" evidence="6">
    <location>
        <begin position="4"/>
        <end position="120"/>
    </location>
</feature>
<evidence type="ECO:0000259" key="6">
    <source>
        <dbReference type="PROSITE" id="PS50110"/>
    </source>
</evidence>
<dbReference type="GO" id="GO:0000976">
    <property type="term" value="F:transcription cis-regulatory region binding"/>
    <property type="evidence" value="ECO:0007669"/>
    <property type="project" value="TreeGrafter"/>
</dbReference>
<dbReference type="PANTHER" id="PTHR48111">
    <property type="entry name" value="REGULATOR OF RPOS"/>
    <property type="match status" value="1"/>
</dbReference>
<dbReference type="InterPro" id="IPR016032">
    <property type="entry name" value="Sig_transdc_resp-reg_C-effctor"/>
</dbReference>
<dbReference type="GO" id="GO:0032993">
    <property type="term" value="C:protein-DNA complex"/>
    <property type="evidence" value="ECO:0007669"/>
    <property type="project" value="TreeGrafter"/>
</dbReference>
<dbReference type="KEGG" id="rht:NT26_p10018"/>
<dbReference type="Proteomes" id="UP000010792">
    <property type="component" value="Plasmid NT26_p1"/>
</dbReference>
<dbReference type="AlphaFoldDB" id="L0NLQ8"/>
<dbReference type="Pfam" id="PF00072">
    <property type="entry name" value="Response_reg"/>
    <property type="match status" value="1"/>
</dbReference>
<reference evidence="8 9" key="1">
    <citation type="journal article" date="2013" name="Genome Biol. Evol.">
        <title>Life in an arsenic-containing gold mine: genome and physiology of the autotrophic arsenite-oxidizing bacterium rhizobium sp. NT-26.</title>
        <authorList>
            <person name="Andres J."/>
            <person name="Arsene-Ploetze F."/>
            <person name="Barbe V."/>
            <person name="Brochier-Armanet C."/>
            <person name="Cleiss-Arnold J."/>
            <person name="Coppee J.Y."/>
            <person name="Dillies M.A."/>
            <person name="Geist"/>
            <person name="L"/>
            <person name="Joublin A."/>
            <person name="Koechler S."/>
            <person name="Lassalle F."/>
            <person name="Marchal M."/>
            <person name="Medigue C."/>
            <person name="Muller D."/>
            <person name="Nesme X."/>
            <person name="Plewniak F."/>
            <person name="Proux C."/>
            <person name="Ramirez-Bahena M.H."/>
            <person name="Schenowitz C."/>
            <person name="Sismeiro O."/>
            <person name="Vallenet D."/>
            <person name="Santini J.M."/>
            <person name="Bertin P.N."/>
        </authorList>
    </citation>
    <scope>NUCLEOTIDE SEQUENCE [LARGE SCALE GENOMIC DNA]</scope>
    <source>
        <strain evidence="8 9">NT-26</strain>
        <plasmid evidence="8 9">NT26_p1</plasmid>
    </source>
</reference>
<dbReference type="PROSITE" id="PS50110">
    <property type="entry name" value="RESPONSE_REGULATORY"/>
    <property type="match status" value="1"/>
</dbReference>
<dbReference type="RefSeq" id="WP_052642453.1">
    <property type="nucleotide sequence ID" value="NZ_FO082821.1"/>
</dbReference>
<keyword evidence="8" id="KW-0614">Plasmid</keyword>
<keyword evidence="3 5" id="KW-0238">DNA-binding</keyword>
<evidence type="ECO:0000256" key="1">
    <source>
        <dbReference type="ARBA" id="ARBA00022553"/>
    </source>
</evidence>
<dbReference type="SMART" id="SM00862">
    <property type="entry name" value="Trans_reg_C"/>
    <property type="match status" value="1"/>
</dbReference>
<keyword evidence="2" id="KW-0902">Two-component regulatory system</keyword>
<dbReference type="SUPFAM" id="SSF52172">
    <property type="entry name" value="CheY-like"/>
    <property type="match status" value="1"/>
</dbReference>
<dbReference type="SMART" id="SM00448">
    <property type="entry name" value="REC"/>
    <property type="match status" value="1"/>
</dbReference>
<accession>L0NLQ8</accession>
<dbReference type="Pfam" id="PF00486">
    <property type="entry name" value="Trans_reg_C"/>
    <property type="match status" value="1"/>
</dbReference>
<dbReference type="Gene3D" id="1.10.10.10">
    <property type="entry name" value="Winged helix-like DNA-binding domain superfamily/Winged helix DNA-binding domain"/>
    <property type="match status" value="1"/>
</dbReference>
<evidence type="ECO:0000313" key="9">
    <source>
        <dbReference type="Proteomes" id="UP000010792"/>
    </source>
</evidence>
<dbReference type="EMBL" id="FO082821">
    <property type="protein sequence ID" value="CCF22043.1"/>
    <property type="molecule type" value="Genomic_DNA"/>
</dbReference>
<evidence type="ECO:0000256" key="2">
    <source>
        <dbReference type="ARBA" id="ARBA00023012"/>
    </source>
</evidence>